<dbReference type="Proteomes" id="UP001496674">
    <property type="component" value="Chromosome"/>
</dbReference>
<proteinExistence type="predicted"/>
<protein>
    <submittedName>
        <fullName evidence="2">Glycosyl transferase</fullName>
    </submittedName>
</protein>
<keyword evidence="2" id="KW-0808">Transferase</keyword>
<name>A0ABN6Z2N1_9BACE</name>
<accession>A0ABN6Z2N1</accession>
<dbReference type="InterPro" id="IPR001296">
    <property type="entry name" value="Glyco_trans_1"/>
</dbReference>
<dbReference type="CDD" id="cd03820">
    <property type="entry name" value="GT4_AmsD-like"/>
    <property type="match status" value="1"/>
</dbReference>
<sequence>MRIVYLYQELAFWGGADRVITEKANYLADICNYEVFMVTTCQNHPIVFPLSPNVKHIDMGINFYEQYKYPLIKRIFIYLKLIRKYRRELEKLLKSIKPDITITTLCKDLDVITSIKDGSFKIAEAHLAKEFVRDLHIYKRKSLPYKIMGKILSCRTNRAIKKLDGFVVLSNSDAYNWREIREATVIPNSLPFYPSETSKCEHKKIISIGRLEEQKGYDMLIKAWSIVHHKHLDWEINIFGKGTLKKRLDIEIEKEGITNSFIIKEPVQNIVEKYIESSFYVMSSRFEGFGMVLIEAMACGLPVISFDCPDGPSDIISDNEDGILVKNGNIEELAEKICFLIENDEIRRKMGEAARKNVKRYMPDVVMQEWILLFKSLNNAK</sequence>
<evidence type="ECO:0000313" key="3">
    <source>
        <dbReference type="Proteomes" id="UP001496674"/>
    </source>
</evidence>
<feature type="domain" description="Glycosyl transferase family 1" evidence="1">
    <location>
        <begin position="201"/>
        <end position="356"/>
    </location>
</feature>
<organism evidence="2 3">
    <name type="scientific">Bacteroides sedimenti</name>
    <dbReference type="NCBI Taxonomy" id="2136147"/>
    <lineage>
        <taxon>Bacteria</taxon>
        <taxon>Pseudomonadati</taxon>
        <taxon>Bacteroidota</taxon>
        <taxon>Bacteroidia</taxon>
        <taxon>Bacteroidales</taxon>
        <taxon>Bacteroidaceae</taxon>
        <taxon>Bacteroides</taxon>
    </lineage>
</organism>
<dbReference type="RefSeq" id="WP_353334004.1">
    <property type="nucleotide sequence ID" value="NZ_AP028055.1"/>
</dbReference>
<reference evidence="2 3" key="1">
    <citation type="submission" date="2023-04" db="EMBL/GenBank/DDBJ databases">
        <title>Draft genome sequence of acteroides sedimenti strain YN3PY1.</title>
        <authorList>
            <person name="Yoshida N."/>
        </authorList>
    </citation>
    <scope>NUCLEOTIDE SEQUENCE [LARGE SCALE GENOMIC DNA]</scope>
    <source>
        <strain evidence="2 3">YN3PY1</strain>
    </source>
</reference>
<gene>
    <name evidence="2" type="ORF">BSYN_10600</name>
</gene>
<dbReference type="PANTHER" id="PTHR12526:SF630">
    <property type="entry name" value="GLYCOSYLTRANSFERASE"/>
    <property type="match status" value="1"/>
</dbReference>
<keyword evidence="3" id="KW-1185">Reference proteome</keyword>
<evidence type="ECO:0000259" key="1">
    <source>
        <dbReference type="Pfam" id="PF00534"/>
    </source>
</evidence>
<dbReference type="Gene3D" id="3.40.50.2000">
    <property type="entry name" value="Glycogen Phosphorylase B"/>
    <property type="match status" value="2"/>
</dbReference>
<dbReference type="SUPFAM" id="SSF53756">
    <property type="entry name" value="UDP-Glycosyltransferase/glycogen phosphorylase"/>
    <property type="match status" value="1"/>
</dbReference>
<dbReference type="EMBL" id="AP028055">
    <property type="protein sequence ID" value="BEG98795.1"/>
    <property type="molecule type" value="Genomic_DNA"/>
</dbReference>
<dbReference type="GO" id="GO:0016740">
    <property type="term" value="F:transferase activity"/>
    <property type="evidence" value="ECO:0007669"/>
    <property type="project" value="UniProtKB-KW"/>
</dbReference>
<evidence type="ECO:0000313" key="2">
    <source>
        <dbReference type="EMBL" id="BEG98795.1"/>
    </source>
</evidence>
<dbReference type="PANTHER" id="PTHR12526">
    <property type="entry name" value="GLYCOSYLTRANSFERASE"/>
    <property type="match status" value="1"/>
</dbReference>
<dbReference type="Pfam" id="PF00534">
    <property type="entry name" value="Glycos_transf_1"/>
    <property type="match status" value="1"/>
</dbReference>